<evidence type="ECO:0000256" key="1">
    <source>
        <dbReference type="SAM" id="MobiDB-lite"/>
    </source>
</evidence>
<keyword evidence="3" id="KW-1185">Reference proteome</keyword>
<sequence>MEVSTANIFTKNRFAVLAKIFDSQDPAPHSNNGTLSTSSPAENCQTALHEKPPPTQVFSRSKPGTNEVGVAILVHNSIPTKDTPQPNTHSEIISVDQDFPSYHNFLRLYPSLSKTETQ</sequence>
<reference evidence="2" key="2">
    <citation type="journal article" date="2023" name="Commun. Biol.">
        <title>Intrasexual cuticular hydrocarbon dimorphism in a wasp sheds light on hydrocarbon biosynthesis genes in Hymenoptera.</title>
        <authorList>
            <person name="Moris V.C."/>
            <person name="Podsiadlowski L."/>
            <person name="Martin S."/>
            <person name="Oeyen J.P."/>
            <person name="Donath A."/>
            <person name="Petersen M."/>
            <person name="Wilbrandt J."/>
            <person name="Misof B."/>
            <person name="Liedtke D."/>
            <person name="Thamm M."/>
            <person name="Scheiner R."/>
            <person name="Schmitt T."/>
            <person name="Niehuis O."/>
        </authorList>
    </citation>
    <scope>NUCLEOTIDE SEQUENCE</scope>
    <source>
        <strain evidence="2">GBR_01_08_01A</strain>
    </source>
</reference>
<evidence type="ECO:0000313" key="2">
    <source>
        <dbReference type="EMBL" id="KAK2578351.1"/>
    </source>
</evidence>
<dbReference type="Proteomes" id="UP001258017">
    <property type="component" value="Unassembled WGS sequence"/>
</dbReference>
<protein>
    <submittedName>
        <fullName evidence="2">Uncharacterized protein</fullName>
    </submittedName>
</protein>
<organism evidence="2 3">
    <name type="scientific">Odynerus spinipes</name>
    <dbReference type="NCBI Taxonomy" id="1348599"/>
    <lineage>
        <taxon>Eukaryota</taxon>
        <taxon>Metazoa</taxon>
        <taxon>Ecdysozoa</taxon>
        <taxon>Arthropoda</taxon>
        <taxon>Hexapoda</taxon>
        <taxon>Insecta</taxon>
        <taxon>Pterygota</taxon>
        <taxon>Neoptera</taxon>
        <taxon>Endopterygota</taxon>
        <taxon>Hymenoptera</taxon>
        <taxon>Apocrita</taxon>
        <taxon>Aculeata</taxon>
        <taxon>Vespoidea</taxon>
        <taxon>Vespidae</taxon>
        <taxon>Eumeninae</taxon>
        <taxon>Odynerus</taxon>
    </lineage>
</organism>
<evidence type="ECO:0000313" key="3">
    <source>
        <dbReference type="Proteomes" id="UP001258017"/>
    </source>
</evidence>
<name>A0AAD9REN6_9HYME</name>
<accession>A0AAD9REN6</accession>
<comment type="caution">
    <text evidence="2">The sequence shown here is derived from an EMBL/GenBank/DDBJ whole genome shotgun (WGS) entry which is preliminary data.</text>
</comment>
<feature type="region of interest" description="Disordered" evidence="1">
    <location>
        <begin position="23"/>
        <end position="63"/>
    </location>
</feature>
<gene>
    <name evidence="2" type="ORF">KPH14_002624</name>
</gene>
<dbReference type="EMBL" id="JAIFRP010000387">
    <property type="protein sequence ID" value="KAK2578351.1"/>
    <property type="molecule type" value="Genomic_DNA"/>
</dbReference>
<dbReference type="AlphaFoldDB" id="A0AAD9REN6"/>
<proteinExistence type="predicted"/>
<reference evidence="2" key="1">
    <citation type="submission" date="2021-08" db="EMBL/GenBank/DDBJ databases">
        <authorList>
            <person name="Misof B."/>
            <person name="Oliver O."/>
            <person name="Podsiadlowski L."/>
            <person name="Donath A."/>
            <person name="Peters R."/>
            <person name="Mayer C."/>
            <person name="Rust J."/>
            <person name="Gunkel S."/>
            <person name="Lesny P."/>
            <person name="Martin S."/>
            <person name="Oeyen J.P."/>
            <person name="Petersen M."/>
            <person name="Panagiotis P."/>
            <person name="Wilbrandt J."/>
            <person name="Tanja T."/>
        </authorList>
    </citation>
    <scope>NUCLEOTIDE SEQUENCE</scope>
    <source>
        <strain evidence="2">GBR_01_08_01A</strain>
        <tissue evidence="2">Thorax + abdomen</tissue>
    </source>
</reference>
<feature type="compositionally biased region" description="Polar residues" evidence="1">
    <location>
        <begin position="29"/>
        <end position="46"/>
    </location>
</feature>